<dbReference type="Gene3D" id="1.20.120.520">
    <property type="entry name" value="nmb1532 protein domain like"/>
    <property type="match status" value="1"/>
</dbReference>
<name>A0A1L9RLP3_ASPWE</name>
<dbReference type="InterPro" id="IPR012312">
    <property type="entry name" value="Hemerythrin-like"/>
</dbReference>
<dbReference type="Proteomes" id="UP000184383">
    <property type="component" value="Unassembled WGS sequence"/>
</dbReference>
<proteinExistence type="predicted"/>
<dbReference type="OrthoDB" id="9983919at2759"/>
<dbReference type="EMBL" id="KV878212">
    <property type="protein sequence ID" value="OJJ35856.1"/>
    <property type="molecule type" value="Genomic_DNA"/>
</dbReference>
<dbReference type="VEuPathDB" id="FungiDB:ASPWEDRAFT_41092"/>
<dbReference type="Pfam" id="PF01814">
    <property type="entry name" value="Hemerythrin"/>
    <property type="match status" value="1"/>
</dbReference>
<protein>
    <recommendedName>
        <fullName evidence="1">Hemerythrin-like domain-containing protein</fullName>
    </recommendedName>
</protein>
<evidence type="ECO:0000313" key="2">
    <source>
        <dbReference type="EMBL" id="OJJ35856.1"/>
    </source>
</evidence>
<dbReference type="AlphaFoldDB" id="A0A1L9RLP3"/>
<evidence type="ECO:0000313" key="3">
    <source>
        <dbReference type="Proteomes" id="UP000184383"/>
    </source>
</evidence>
<dbReference type="PANTHER" id="PTHR35585">
    <property type="entry name" value="HHE DOMAIN PROTEIN (AFU_ORTHOLOGUE AFUA_4G00730)"/>
    <property type="match status" value="1"/>
</dbReference>
<dbReference type="RefSeq" id="XP_040689532.1">
    <property type="nucleotide sequence ID" value="XM_040835468.1"/>
</dbReference>
<keyword evidence="3" id="KW-1185">Reference proteome</keyword>
<reference evidence="3" key="1">
    <citation type="journal article" date="2017" name="Genome Biol.">
        <title>Comparative genomics reveals high biological diversity and specific adaptations in the industrially and medically important fungal genus Aspergillus.</title>
        <authorList>
            <person name="de Vries R.P."/>
            <person name="Riley R."/>
            <person name="Wiebenga A."/>
            <person name="Aguilar-Osorio G."/>
            <person name="Amillis S."/>
            <person name="Uchima C.A."/>
            <person name="Anderluh G."/>
            <person name="Asadollahi M."/>
            <person name="Askin M."/>
            <person name="Barry K."/>
            <person name="Battaglia E."/>
            <person name="Bayram O."/>
            <person name="Benocci T."/>
            <person name="Braus-Stromeyer S.A."/>
            <person name="Caldana C."/>
            <person name="Canovas D."/>
            <person name="Cerqueira G.C."/>
            <person name="Chen F."/>
            <person name="Chen W."/>
            <person name="Choi C."/>
            <person name="Clum A."/>
            <person name="Dos Santos R.A."/>
            <person name="Damasio A.R."/>
            <person name="Diallinas G."/>
            <person name="Emri T."/>
            <person name="Fekete E."/>
            <person name="Flipphi M."/>
            <person name="Freyberg S."/>
            <person name="Gallo A."/>
            <person name="Gournas C."/>
            <person name="Habgood R."/>
            <person name="Hainaut M."/>
            <person name="Harispe M.L."/>
            <person name="Henrissat B."/>
            <person name="Hilden K.S."/>
            <person name="Hope R."/>
            <person name="Hossain A."/>
            <person name="Karabika E."/>
            <person name="Karaffa L."/>
            <person name="Karanyi Z."/>
            <person name="Krasevec N."/>
            <person name="Kuo A."/>
            <person name="Kusch H."/>
            <person name="LaButti K."/>
            <person name="Lagendijk E.L."/>
            <person name="Lapidus A."/>
            <person name="Levasseur A."/>
            <person name="Lindquist E."/>
            <person name="Lipzen A."/>
            <person name="Logrieco A.F."/>
            <person name="MacCabe A."/>
            <person name="Maekelae M.R."/>
            <person name="Malavazi I."/>
            <person name="Melin P."/>
            <person name="Meyer V."/>
            <person name="Mielnichuk N."/>
            <person name="Miskei M."/>
            <person name="Molnar A.P."/>
            <person name="Mule G."/>
            <person name="Ngan C.Y."/>
            <person name="Orejas M."/>
            <person name="Orosz E."/>
            <person name="Ouedraogo J.P."/>
            <person name="Overkamp K.M."/>
            <person name="Park H.-S."/>
            <person name="Perrone G."/>
            <person name="Piumi F."/>
            <person name="Punt P.J."/>
            <person name="Ram A.F."/>
            <person name="Ramon A."/>
            <person name="Rauscher S."/>
            <person name="Record E."/>
            <person name="Riano-Pachon D.M."/>
            <person name="Robert V."/>
            <person name="Roehrig J."/>
            <person name="Ruller R."/>
            <person name="Salamov A."/>
            <person name="Salih N.S."/>
            <person name="Samson R.A."/>
            <person name="Sandor E."/>
            <person name="Sanguinetti M."/>
            <person name="Schuetze T."/>
            <person name="Sepcic K."/>
            <person name="Shelest E."/>
            <person name="Sherlock G."/>
            <person name="Sophianopoulou V."/>
            <person name="Squina F.M."/>
            <person name="Sun H."/>
            <person name="Susca A."/>
            <person name="Todd R.B."/>
            <person name="Tsang A."/>
            <person name="Unkles S.E."/>
            <person name="van de Wiele N."/>
            <person name="van Rossen-Uffink D."/>
            <person name="Oliveira J.V."/>
            <person name="Vesth T.C."/>
            <person name="Visser J."/>
            <person name="Yu J.-H."/>
            <person name="Zhou M."/>
            <person name="Andersen M.R."/>
            <person name="Archer D.B."/>
            <person name="Baker S.E."/>
            <person name="Benoit I."/>
            <person name="Brakhage A.A."/>
            <person name="Braus G.H."/>
            <person name="Fischer R."/>
            <person name="Frisvad J.C."/>
            <person name="Goldman G.H."/>
            <person name="Houbraken J."/>
            <person name="Oakley B."/>
            <person name="Pocsi I."/>
            <person name="Scazzocchio C."/>
            <person name="Seiboth B."/>
            <person name="vanKuyk P.A."/>
            <person name="Wortman J."/>
            <person name="Dyer P.S."/>
            <person name="Grigoriev I.V."/>
        </authorList>
    </citation>
    <scope>NUCLEOTIDE SEQUENCE [LARGE SCALE GENOMIC DNA]</scope>
    <source>
        <strain evidence="3">DTO 134E9</strain>
    </source>
</reference>
<gene>
    <name evidence="2" type="ORF">ASPWEDRAFT_41092</name>
</gene>
<dbReference type="GeneID" id="63751316"/>
<organism evidence="2 3">
    <name type="scientific">Aspergillus wentii DTO 134E9</name>
    <dbReference type="NCBI Taxonomy" id="1073089"/>
    <lineage>
        <taxon>Eukaryota</taxon>
        <taxon>Fungi</taxon>
        <taxon>Dikarya</taxon>
        <taxon>Ascomycota</taxon>
        <taxon>Pezizomycotina</taxon>
        <taxon>Eurotiomycetes</taxon>
        <taxon>Eurotiomycetidae</taxon>
        <taxon>Eurotiales</taxon>
        <taxon>Aspergillaceae</taxon>
        <taxon>Aspergillus</taxon>
        <taxon>Aspergillus subgen. Cremei</taxon>
    </lineage>
</organism>
<accession>A0A1L9RLP3</accession>
<dbReference type="PANTHER" id="PTHR35585:SF1">
    <property type="entry name" value="HHE DOMAIN PROTEIN (AFU_ORTHOLOGUE AFUA_4G00730)"/>
    <property type="match status" value="1"/>
</dbReference>
<evidence type="ECO:0000259" key="1">
    <source>
        <dbReference type="Pfam" id="PF01814"/>
    </source>
</evidence>
<dbReference type="STRING" id="1073089.A0A1L9RLP3"/>
<feature type="domain" description="Hemerythrin-like" evidence="1">
    <location>
        <begin position="5"/>
        <end position="122"/>
    </location>
</feature>
<sequence>MAPRIIDAIKTDHRAIENFYSKVLSSPTEKEKVQWQNQFTWELARHSVGEELVVYPQFEAKLPGGQALADKDRNEHQLVKEQLKKFQNMKPSDPQFEPTIKALMKDLSGHIQEEESKDLPKLEDALTTEESEKLATSFGRTKMFVPSRSHPSAPNKPPFETAIGLLTAPIDHLADLFRTWPHTSGMPNPSTK</sequence>